<dbReference type="Pfam" id="PF06048">
    <property type="entry name" value="DUF927"/>
    <property type="match status" value="1"/>
</dbReference>
<reference evidence="2 3" key="1">
    <citation type="submission" date="2023-01" db="EMBL/GenBank/DDBJ databases">
        <authorList>
            <person name="Yang C."/>
        </authorList>
    </citation>
    <scope>NUCLEOTIDE SEQUENCE [LARGE SCALE GENOMIC DNA]</scope>
    <source>
        <strain evidence="2 3">ZJ106</strain>
    </source>
</reference>
<accession>A0ABY7RK70</accession>
<dbReference type="InterPro" id="IPR009270">
    <property type="entry name" value="DUF927"/>
</dbReference>
<keyword evidence="3" id="KW-1185">Reference proteome</keyword>
<evidence type="ECO:0000259" key="1">
    <source>
        <dbReference type="Pfam" id="PF06048"/>
    </source>
</evidence>
<dbReference type="RefSeq" id="WP_237090268.1">
    <property type="nucleotide sequence ID" value="NZ_CP116766.1"/>
</dbReference>
<evidence type="ECO:0000313" key="3">
    <source>
        <dbReference type="Proteomes" id="UP001221268"/>
    </source>
</evidence>
<proteinExistence type="predicted"/>
<evidence type="ECO:0000313" key="2">
    <source>
        <dbReference type="EMBL" id="WCL71613.1"/>
    </source>
</evidence>
<feature type="domain" description="DUF927" evidence="1">
    <location>
        <begin position="35"/>
        <end position="317"/>
    </location>
</feature>
<dbReference type="EMBL" id="CP116766">
    <property type="protein sequence ID" value="WCL71613.1"/>
    <property type="molecule type" value="Genomic_DNA"/>
</dbReference>
<name>A0ABY7RK70_9NEIS</name>
<sequence length="596" mass="65932">MTKNTNQNKSQAPHLKLLKGNPALIEEYRLKPRYECTAGGVNYIAIETDKEGNTSEKAPLHLSDPIRLIGRGTDHSGNHYRIIQWQDRITRAKRTAALPMAEIGTQQSWQKLQGSGIAINSQRRKRELLADYLQTEGKQTPYTVTDKSGWCKTAYILPNGEIIAPTDSDSPNIIYNGDTAHAYQSSGTLEEWQTHIARYAAGNSRLCLMIGAALAAPLLHLMGMESGGFHLFGDSRDGKSTAAKAALSVWGKPAELMASWTGTSLGFSNLANARSDNLLVLDEIGQANPRHVSQTAYAVINGVSKIQGAKDGGNRDINRWRLLLLSTGEKPLDMFLHNAKEDWNAGQAARLPSVPSDAGQGKGIFDTLHGYDKGSHLAEAITQNAERYHGTAGRAFIRLLTDKPDTIAEARHLQAGFMATLPDMDGQARTVATRFALVAAALELAARHGITGISDGLAFPAVKQCFDDWLERNGSGKFEDRRIMENALAFAQIHFDSGRFVSLSAAQPYDLPHNFAGYRRFTDNQDEDQFYIVPKIFLEEICQGYDKDKVCSVLHHARWLERNQAGNRWKHQLRGKGRLYKFKGKLPPEELAEEQP</sequence>
<protein>
    <submittedName>
        <fullName evidence="2">DUF927 domain-containing protein</fullName>
    </submittedName>
</protein>
<gene>
    <name evidence="2" type="ORF">PJU73_00340</name>
</gene>
<organism evidence="2 3">
    <name type="scientific">Neisseria lisongii</name>
    <dbReference type="NCBI Taxonomy" id="2912188"/>
    <lineage>
        <taxon>Bacteria</taxon>
        <taxon>Pseudomonadati</taxon>
        <taxon>Pseudomonadota</taxon>
        <taxon>Betaproteobacteria</taxon>
        <taxon>Neisseriales</taxon>
        <taxon>Neisseriaceae</taxon>
        <taxon>Neisseria</taxon>
    </lineage>
</organism>
<dbReference type="Proteomes" id="UP001221268">
    <property type="component" value="Chromosome"/>
</dbReference>